<reference evidence="2 3" key="1">
    <citation type="submission" date="2014-07" db="EMBL/GenBank/DDBJ databases">
        <authorList>
            <person name="Urmite Genomes Urmite Genomes"/>
        </authorList>
    </citation>
    <scope>NUCLEOTIDE SEQUENCE [LARGE SCALE GENOMIC DNA]</scope>
    <source>
        <strain evidence="2 3">13MG44_air</strain>
    </source>
</reference>
<proteinExistence type="predicted"/>
<gene>
    <name evidence="2" type="ORF">BN1048_01446</name>
</gene>
<dbReference type="RefSeq" id="WP_035809815.1">
    <property type="nucleotide sequence ID" value="NZ_CCSE01000001.1"/>
</dbReference>
<dbReference type="STRING" id="1461582.BN1048_01446"/>
<dbReference type="HOGENOM" id="CLU_128738_4_2_9"/>
<evidence type="ECO:0000313" key="2">
    <source>
        <dbReference type="EMBL" id="CEA01653.1"/>
    </source>
</evidence>
<dbReference type="OrthoDB" id="327939at2"/>
<dbReference type="PANTHER" id="PTHR36974:SF1">
    <property type="entry name" value="DOXX FAMILY MEMBRANE PROTEIN"/>
    <property type="match status" value="1"/>
</dbReference>
<keyword evidence="1" id="KW-0472">Membrane</keyword>
<accession>A0A078M2P3</accession>
<dbReference type="Proteomes" id="UP000044136">
    <property type="component" value="Unassembled WGS sequence"/>
</dbReference>
<keyword evidence="1" id="KW-0812">Transmembrane</keyword>
<dbReference type="PANTHER" id="PTHR36974">
    <property type="entry name" value="MEMBRANE PROTEIN-RELATED"/>
    <property type="match status" value="1"/>
</dbReference>
<keyword evidence="3" id="KW-1185">Reference proteome</keyword>
<dbReference type="eggNOG" id="COG4270">
    <property type="taxonomic scope" value="Bacteria"/>
</dbReference>
<dbReference type="AlphaFoldDB" id="A0A078M2P3"/>
<organism evidence="2 3">
    <name type="scientific">Jeotgalicoccus saudimassiliensis</name>
    <dbReference type="NCBI Taxonomy" id="1461582"/>
    <lineage>
        <taxon>Bacteria</taxon>
        <taxon>Bacillati</taxon>
        <taxon>Bacillota</taxon>
        <taxon>Bacilli</taxon>
        <taxon>Bacillales</taxon>
        <taxon>Staphylococcaceae</taxon>
        <taxon>Jeotgalicoccus</taxon>
    </lineage>
</organism>
<evidence type="ECO:0008006" key="4">
    <source>
        <dbReference type="Google" id="ProtNLM"/>
    </source>
</evidence>
<evidence type="ECO:0000256" key="1">
    <source>
        <dbReference type="SAM" id="Phobius"/>
    </source>
</evidence>
<evidence type="ECO:0000313" key="3">
    <source>
        <dbReference type="Proteomes" id="UP000044136"/>
    </source>
</evidence>
<dbReference type="EMBL" id="CCSE01000001">
    <property type="protein sequence ID" value="CEA01653.1"/>
    <property type="molecule type" value="Genomic_DNA"/>
</dbReference>
<name>A0A078M2P3_9STAP</name>
<sequence length="117" mass="12948">MKTIMRLILAAVFGIAGVAHFTRSEGFKNIVPHYLPFKDFIVKASGVAELIISFLLVIKRPGSIMKSAINSFLMLVLPANIYMAQNALPLGSIDVPKPLLWARVPLQFVLIKMVNKL</sequence>
<protein>
    <recommendedName>
        <fullName evidence="4">DoxX</fullName>
    </recommendedName>
</protein>
<keyword evidence="1" id="KW-1133">Transmembrane helix</keyword>
<feature type="transmembrane region" description="Helical" evidence="1">
    <location>
        <begin position="40"/>
        <end position="58"/>
    </location>
</feature>